<name>A0ABN8I8D0_9NEOP</name>
<proteinExistence type="predicted"/>
<evidence type="ECO:0000313" key="1">
    <source>
        <dbReference type="EMBL" id="CAH2048774.1"/>
    </source>
</evidence>
<reference evidence="1" key="1">
    <citation type="submission" date="2022-03" db="EMBL/GenBank/DDBJ databases">
        <authorList>
            <person name="Martin H S."/>
        </authorList>
    </citation>
    <scope>NUCLEOTIDE SEQUENCE</scope>
</reference>
<gene>
    <name evidence="1" type="ORF">IPOD504_LOCUS6365</name>
</gene>
<accession>A0ABN8I8D0</accession>
<sequence length="84" mass="9518">MYHTAEALFTCGLGFVPKPALSVVVVIENVTLTAETCDISTDILTDYFGPFLWKWARMPPLSRQGTNWDDVYVSGIRRQSRHVK</sequence>
<feature type="non-terminal residue" evidence="1">
    <location>
        <position position="84"/>
    </location>
</feature>
<dbReference type="EMBL" id="OW152830">
    <property type="protein sequence ID" value="CAH2048774.1"/>
    <property type="molecule type" value="Genomic_DNA"/>
</dbReference>
<keyword evidence="2" id="KW-1185">Reference proteome</keyword>
<evidence type="ECO:0000313" key="2">
    <source>
        <dbReference type="Proteomes" id="UP000837857"/>
    </source>
</evidence>
<organism evidence="1 2">
    <name type="scientific">Iphiclides podalirius</name>
    <name type="common">scarce swallowtail</name>
    <dbReference type="NCBI Taxonomy" id="110791"/>
    <lineage>
        <taxon>Eukaryota</taxon>
        <taxon>Metazoa</taxon>
        <taxon>Ecdysozoa</taxon>
        <taxon>Arthropoda</taxon>
        <taxon>Hexapoda</taxon>
        <taxon>Insecta</taxon>
        <taxon>Pterygota</taxon>
        <taxon>Neoptera</taxon>
        <taxon>Endopterygota</taxon>
        <taxon>Lepidoptera</taxon>
        <taxon>Glossata</taxon>
        <taxon>Ditrysia</taxon>
        <taxon>Papilionoidea</taxon>
        <taxon>Papilionidae</taxon>
        <taxon>Papilioninae</taxon>
        <taxon>Iphiclides</taxon>
    </lineage>
</organism>
<protein>
    <submittedName>
        <fullName evidence="1">Uncharacterized protein</fullName>
    </submittedName>
</protein>
<dbReference type="Proteomes" id="UP000837857">
    <property type="component" value="Chromosome 18"/>
</dbReference>